<dbReference type="Pfam" id="PF06052">
    <property type="entry name" value="3-HAO"/>
    <property type="match status" value="1"/>
</dbReference>
<evidence type="ECO:0000256" key="3">
    <source>
        <dbReference type="ARBA" id="ARBA00022642"/>
    </source>
</evidence>
<gene>
    <name evidence="9" type="primary">Haao_0</name>
    <name evidence="9" type="ORF">FJT64_008264</name>
</gene>
<feature type="binding site" evidence="8">
    <location>
        <position position="54"/>
    </location>
    <ligand>
        <name>substrate</name>
    </ligand>
</feature>
<dbReference type="Gene3D" id="2.60.120.10">
    <property type="entry name" value="Jelly Rolls"/>
    <property type="match status" value="1"/>
</dbReference>
<dbReference type="PANTHER" id="PTHR15497">
    <property type="entry name" value="3-HYDROXYANTHRANILATE 3,4-DIOXYGENASE"/>
    <property type="match status" value="1"/>
</dbReference>
<comment type="catalytic activity">
    <reaction evidence="8">
        <text>3-hydroxyanthranilate + O2 = (2Z,4Z)-2-amino-3-carboxymuconate 6-semialdehyde</text>
        <dbReference type="Rhea" id="RHEA:17953"/>
        <dbReference type="ChEBI" id="CHEBI:15379"/>
        <dbReference type="ChEBI" id="CHEBI:36559"/>
        <dbReference type="ChEBI" id="CHEBI:77612"/>
        <dbReference type="EC" id="1.13.11.6"/>
    </reaction>
</comment>
<evidence type="ECO:0000313" key="10">
    <source>
        <dbReference type="Proteomes" id="UP000440578"/>
    </source>
</evidence>
<dbReference type="GO" id="GO:0005737">
    <property type="term" value="C:cytoplasm"/>
    <property type="evidence" value="ECO:0007669"/>
    <property type="project" value="UniProtKB-SubCell"/>
</dbReference>
<dbReference type="GO" id="GO:0034354">
    <property type="term" value="P:'de novo' NAD+ biosynthetic process from L-tryptophan"/>
    <property type="evidence" value="ECO:0007669"/>
    <property type="project" value="UniProtKB-UniRule"/>
</dbReference>
<dbReference type="SUPFAM" id="SSF51182">
    <property type="entry name" value="RmlC-like cupins"/>
    <property type="match status" value="2"/>
</dbReference>
<dbReference type="PANTHER" id="PTHR15497:SF1">
    <property type="entry name" value="3-HYDROXYANTHRANILATE 3,4-DIOXYGENASE"/>
    <property type="match status" value="1"/>
</dbReference>
<comment type="caution">
    <text evidence="9">The sequence shown here is derived from an EMBL/GenBank/DDBJ whole genome shotgun (WGS) entry which is preliminary data.</text>
</comment>
<dbReference type="InterPro" id="IPR010329">
    <property type="entry name" value="3hydroanth_dOase"/>
</dbReference>
<reference evidence="9 10" key="1">
    <citation type="submission" date="2019-07" db="EMBL/GenBank/DDBJ databases">
        <title>Draft genome assembly of a fouling barnacle, Amphibalanus amphitrite (Darwin, 1854): The first reference genome for Thecostraca.</title>
        <authorList>
            <person name="Kim W."/>
        </authorList>
    </citation>
    <scope>NUCLEOTIDE SEQUENCE [LARGE SCALE GENOMIC DNA]</scope>
    <source>
        <strain evidence="9">SNU_AA5</strain>
        <tissue evidence="9">Soma without cirri and trophi</tissue>
    </source>
</reference>
<dbReference type="UniPathway" id="UPA00253">
    <property type="reaction ID" value="UER00330"/>
</dbReference>
<feature type="binding site" evidence="8">
    <location>
        <position position="96"/>
    </location>
    <ligand>
        <name>substrate</name>
    </ligand>
</feature>
<organism evidence="9 10">
    <name type="scientific">Amphibalanus amphitrite</name>
    <name type="common">Striped barnacle</name>
    <name type="synonym">Balanus amphitrite</name>
    <dbReference type="NCBI Taxonomy" id="1232801"/>
    <lineage>
        <taxon>Eukaryota</taxon>
        <taxon>Metazoa</taxon>
        <taxon>Ecdysozoa</taxon>
        <taxon>Arthropoda</taxon>
        <taxon>Crustacea</taxon>
        <taxon>Multicrustacea</taxon>
        <taxon>Cirripedia</taxon>
        <taxon>Thoracica</taxon>
        <taxon>Thoracicalcarea</taxon>
        <taxon>Balanomorpha</taxon>
        <taxon>Balanoidea</taxon>
        <taxon>Balanidae</taxon>
        <taxon>Amphibalaninae</taxon>
        <taxon>Amphibalanus</taxon>
    </lineage>
</organism>
<keyword evidence="10" id="KW-1185">Reference proteome</keyword>
<name>A0A6A4VTI1_AMPAM</name>
<evidence type="ECO:0000313" key="9">
    <source>
        <dbReference type="EMBL" id="KAF0294052.1"/>
    </source>
</evidence>
<evidence type="ECO:0000256" key="6">
    <source>
        <dbReference type="ARBA" id="ARBA00023002"/>
    </source>
</evidence>
<protein>
    <recommendedName>
        <fullName evidence="8">3-hydroxyanthranilate 3,4-dioxygenase</fullName>
        <ecNumber evidence="8">1.13.11.6</ecNumber>
    </recommendedName>
    <alternativeName>
        <fullName evidence="8">3-hydroxyanthranilate oxygenase</fullName>
        <shortName evidence="8">3-HAO</shortName>
    </alternativeName>
    <alternativeName>
        <fullName evidence="8">3-hydroxyanthranilic acid dioxygenase</fullName>
        <shortName evidence="8">HAD</shortName>
    </alternativeName>
</protein>
<keyword evidence="6 8" id="KW-0560">Oxidoreductase</keyword>
<sequence>MATKTTTAQWIDANKASFLPPVCNKMLHGDGQLKVFYVGGPNVRKDFHLEEGEEVFYQRQGDINVVTLQNGEFKDIKIKEGEIFLLPGKIPHSPQRYQDTTGMVIERERVKDQEYDCLRYYVGETTNILWERWFYCVDLGSQLGPVIKDFFDSEEHRTNQPGLGSFMCPAYFEPDPVRQTEEPFSLQQWITKHRSELDSEGSKRLFDLTYQTDVLALGEGKLKAHNPRAETFLWQIEGSCEVEVSGELHTLEADSTLLVPADAVFTSSRPEGGVTISVTMDPLTKSRAFGHLNQ</sequence>
<comment type="similarity">
    <text evidence="8">Belongs to the 3-HAO family.</text>
</comment>
<feature type="binding site" evidence="8">
    <location>
        <position position="44"/>
    </location>
    <ligand>
        <name>O2</name>
        <dbReference type="ChEBI" id="CHEBI:15379"/>
    </ligand>
</feature>
<evidence type="ECO:0000256" key="5">
    <source>
        <dbReference type="ARBA" id="ARBA00022964"/>
    </source>
</evidence>
<keyword evidence="4 8" id="KW-0479">Metal-binding</keyword>
<evidence type="ECO:0000256" key="2">
    <source>
        <dbReference type="ARBA" id="ARBA00002752"/>
    </source>
</evidence>
<evidence type="ECO:0000256" key="8">
    <source>
        <dbReference type="HAMAP-Rule" id="MF_03019"/>
    </source>
</evidence>
<keyword evidence="7 8" id="KW-0408">Iron</keyword>
<dbReference type="EC" id="1.13.11.6" evidence="8"/>
<evidence type="ECO:0000256" key="7">
    <source>
        <dbReference type="ARBA" id="ARBA00023004"/>
    </source>
</evidence>
<dbReference type="GO" id="GO:0006569">
    <property type="term" value="P:L-tryptophan catabolic process"/>
    <property type="evidence" value="ECO:0007669"/>
    <property type="project" value="UniProtKB-UniRule"/>
</dbReference>
<comment type="caution">
    <text evidence="8">Lacks conserved residue(s) required for the propagation of feature annotation.</text>
</comment>
<feature type="region of interest" description="Domain B" evidence="8">
    <location>
        <begin position="168"/>
        <end position="294"/>
    </location>
</feature>
<dbReference type="EMBL" id="VIIS01001708">
    <property type="protein sequence ID" value="KAF0294052.1"/>
    <property type="molecule type" value="Genomic_DNA"/>
</dbReference>
<dbReference type="GO" id="GO:0019805">
    <property type="term" value="P:quinolinate biosynthetic process"/>
    <property type="evidence" value="ECO:0007669"/>
    <property type="project" value="UniProtKB-UniRule"/>
</dbReference>
<dbReference type="CDD" id="cd06123">
    <property type="entry name" value="cupin_HAO"/>
    <property type="match status" value="1"/>
</dbReference>
<dbReference type="InterPro" id="IPR014710">
    <property type="entry name" value="RmlC-like_jellyroll"/>
</dbReference>
<keyword evidence="8" id="KW-0963">Cytoplasm</keyword>
<feature type="binding site" evidence="8">
    <location>
        <position position="92"/>
    </location>
    <ligand>
        <name>Fe cation</name>
        <dbReference type="ChEBI" id="CHEBI:24875"/>
        <note>catalytic</note>
    </ligand>
</feature>
<accession>A0A6A4VTI1</accession>
<dbReference type="GO" id="GO:0043420">
    <property type="term" value="P:anthranilate metabolic process"/>
    <property type="evidence" value="ECO:0007669"/>
    <property type="project" value="UniProtKB-UniRule"/>
</dbReference>
<evidence type="ECO:0000256" key="4">
    <source>
        <dbReference type="ARBA" id="ARBA00022723"/>
    </source>
</evidence>
<evidence type="ECO:0000256" key="1">
    <source>
        <dbReference type="ARBA" id="ARBA00001954"/>
    </source>
</evidence>
<comment type="pathway">
    <text evidence="8">Cofactor biosynthesis; NAD(+) biosynthesis; quinolinate from L-kynurenine: step 3/3.</text>
</comment>
<dbReference type="InterPro" id="IPR011051">
    <property type="entry name" value="RmlC_Cupin_sf"/>
</dbReference>
<comment type="cofactor">
    <cofactor evidence="1 8">
        <name>Fe(2+)</name>
        <dbReference type="ChEBI" id="CHEBI:29033"/>
    </cofactor>
</comment>
<comment type="function">
    <text evidence="2 8">Catalyzes the oxidative ring opening of 3-hydroxyanthranilate to 2-amino-3-carboxymuconate semialdehyde, which spontaneously cyclizes to quinolinate.</text>
</comment>
<dbReference type="GO" id="GO:0000334">
    <property type="term" value="F:3-hydroxyanthranilate 3,4-dioxygenase activity"/>
    <property type="evidence" value="ECO:0007669"/>
    <property type="project" value="UniProtKB-UniRule"/>
</dbReference>
<keyword evidence="3 8" id="KW-0662">Pyridine nucleotide biosynthesis</keyword>
<dbReference type="AlphaFoldDB" id="A0A6A4VTI1"/>
<feature type="binding site" evidence="8">
    <location>
        <position position="48"/>
    </location>
    <ligand>
        <name>Fe cation</name>
        <dbReference type="ChEBI" id="CHEBI:24875"/>
        <note>catalytic</note>
    </ligand>
</feature>
<feature type="binding site" evidence="8">
    <location>
        <position position="106"/>
    </location>
    <ligand>
        <name>substrate</name>
    </ligand>
</feature>
<feature type="binding site" evidence="8">
    <location>
        <position position="54"/>
    </location>
    <ligand>
        <name>Fe cation</name>
        <dbReference type="ChEBI" id="CHEBI:24875"/>
        <note>catalytic</note>
    </ligand>
</feature>
<dbReference type="OrthoDB" id="204928at2759"/>
<keyword evidence="5 8" id="KW-0223">Dioxygenase</keyword>
<dbReference type="GO" id="GO:0008198">
    <property type="term" value="F:ferrous iron binding"/>
    <property type="evidence" value="ECO:0007669"/>
    <property type="project" value="UniProtKB-UniRule"/>
</dbReference>
<feature type="region of interest" description="Domain A (catalytic)" evidence="8">
    <location>
        <begin position="1"/>
        <end position="168"/>
    </location>
</feature>
<dbReference type="Proteomes" id="UP000440578">
    <property type="component" value="Unassembled WGS sequence"/>
</dbReference>
<proteinExistence type="inferred from homology"/>
<dbReference type="HAMAP" id="MF_00825">
    <property type="entry name" value="3_HAO"/>
    <property type="match status" value="1"/>
</dbReference>
<comment type="subcellular location">
    <subcellularLocation>
        <location evidence="8">Cytoplasm</location>
    </subcellularLocation>
</comment>